<evidence type="ECO:0000313" key="1">
    <source>
        <dbReference type="EMBL" id="EAS37511.3"/>
    </source>
</evidence>
<dbReference type="AlphaFoldDB" id="J3KM95"/>
<keyword evidence="2" id="KW-1185">Reference proteome</keyword>
<reference evidence="2" key="1">
    <citation type="journal article" date="2009" name="Genome Res.">
        <title>Comparative genomic analyses of the human fungal pathogens Coccidioides and their relatives.</title>
        <authorList>
            <person name="Sharpton T.J."/>
            <person name="Stajich J.E."/>
            <person name="Rounsley S.D."/>
            <person name="Gardner M.J."/>
            <person name="Wortman J.R."/>
            <person name="Jordar V.S."/>
            <person name="Maiti R."/>
            <person name="Kodira C.D."/>
            <person name="Neafsey D.E."/>
            <person name="Zeng Q."/>
            <person name="Hung C.-Y."/>
            <person name="McMahan C."/>
            <person name="Muszewska A."/>
            <person name="Grynberg M."/>
            <person name="Mandel M.A."/>
            <person name="Kellner E.M."/>
            <person name="Barker B.M."/>
            <person name="Galgiani J.N."/>
            <person name="Orbach M.J."/>
            <person name="Kirkland T.N."/>
            <person name="Cole G.T."/>
            <person name="Henn M.R."/>
            <person name="Birren B.W."/>
            <person name="Taylor J.W."/>
        </authorList>
    </citation>
    <scope>NUCLEOTIDE SEQUENCE [LARGE SCALE GENOMIC DNA]</scope>
    <source>
        <strain evidence="2">RS</strain>
    </source>
</reference>
<organism evidence="1 2">
    <name type="scientific">Coccidioides immitis (strain RS)</name>
    <name type="common">Valley fever fungus</name>
    <dbReference type="NCBI Taxonomy" id="246410"/>
    <lineage>
        <taxon>Eukaryota</taxon>
        <taxon>Fungi</taxon>
        <taxon>Dikarya</taxon>
        <taxon>Ascomycota</taxon>
        <taxon>Pezizomycotina</taxon>
        <taxon>Eurotiomycetes</taxon>
        <taxon>Eurotiomycetidae</taxon>
        <taxon>Onygenales</taxon>
        <taxon>Onygenaceae</taxon>
        <taxon>Coccidioides</taxon>
    </lineage>
</organism>
<sequence>MSSASKTIGGVVVLYLHDVPTGAKLDHELKDVNGKTPTKSRAVPVAAAMFGRPHLRQYPGRTKAYHASTGLRVRLE</sequence>
<evidence type="ECO:0000313" key="2">
    <source>
        <dbReference type="Proteomes" id="UP000001261"/>
    </source>
</evidence>
<gene>
    <name evidence="1" type="ORF">CIMG_02865</name>
</gene>
<protein>
    <submittedName>
        <fullName evidence="1">Uncharacterized protein</fullName>
    </submittedName>
</protein>
<proteinExistence type="predicted"/>
<name>J3KM95_COCIM</name>
<dbReference type="GeneID" id="4565423"/>
<dbReference type="KEGG" id="cim:CIMG_02865"/>
<dbReference type="EMBL" id="GG704911">
    <property type="protein sequence ID" value="EAS37511.3"/>
    <property type="molecule type" value="Genomic_DNA"/>
</dbReference>
<dbReference type="VEuPathDB" id="FungiDB:CIMG_02865"/>
<dbReference type="InParanoid" id="J3KM95"/>
<accession>J3KM95</accession>
<dbReference type="RefSeq" id="XP_001249094.2">
    <property type="nucleotide sequence ID" value="XM_001249093.2"/>
</dbReference>
<dbReference type="Proteomes" id="UP000001261">
    <property type="component" value="Unassembled WGS sequence"/>
</dbReference>
<reference evidence="2" key="2">
    <citation type="journal article" date="2010" name="Genome Res.">
        <title>Population genomic sequencing of Coccidioides fungi reveals recent hybridization and transposon control.</title>
        <authorList>
            <person name="Neafsey D.E."/>
            <person name="Barker B.M."/>
            <person name="Sharpton T.J."/>
            <person name="Stajich J.E."/>
            <person name="Park D.J."/>
            <person name="Whiston E."/>
            <person name="Hung C.-Y."/>
            <person name="McMahan C."/>
            <person name="White J."/>
            <person name="Sykes S."/>
            <person name="Heiman D."/>
            <person name="Young S."/>
            <person name="Zeng Q."/>
            <person name="Abouelleil A."/>
            <person name="Aftuck L."/>
            <person name="Bessette D."/>
            <person name="Brown A."/>
            <person name="FitzGerald M."/>
            <person name="Lui A."/>
            <person name="Macdonald J.P."/>
            <person name="Priest M."/>
            <person name="Orbach M.J."/>
            <person name="Galgiani J.N."/>
            <person name="Kirkland T.N."/>
            <person name="Cole G.T."/>
            <person name="Birren B.W."/>
            <person name="Henn M.R."/>
            <person name="Taylor J.W."/>
            <person name="Rounsley S.D."/>
        </authorList>
    </citation>
    <scope>GENOME REANNOTATION</scope>
    <source>
        <strain evidence="2">RS</strain>
    </source>
</reference>